<dbReference type="InterPro" id="IPR018900">
    <property type="entry name" value="Curli_CsgE"/>
</dbReference>
<accession>A0A4P6ZHH2</accession>
<reference evidence="5 6" key="1">
    <citation type="submission" date="2019-03" db="EMBL/GenBank/DDBJ databases">
        <authorList>
            <person name="Kim H."/>
            <person name="Yu S.-M."/>
        </authorList>
    </citation>
    <scope>NUCLEOTIDE SEQUENCE [LARGE SCALE GENOMIC DNA]</scope>
    <source>
        <strain evidence="5 6">NBC122</strain>
    </source>
</reference>
<sequence>MKNICKSISLMFLIFCGIKSHAQDLNKVIAKIETHDVEGAFNLKAVVQNQSEVFRSLNYIFLAVKKDKGKNMSSSKQENKFTLLPKETKVLSEISINANKDDALKVYLFIKDEKTAKVIAKDSLEMNSKNFKNAVSYEKTTNEENMMMTSLVINDSKTRIGDEFYRKLFSVLMLNDIKFGFRVRIAELPSTGTNMMLQIFANDENILSFMARPEDDYLDDAVQQTVAGLIAYDHDRQVNDKGFIY</sequence>
<dbReference type="KEGG" id="csal:NBC122_02442"/>
<dbReference type="OrthoDB" id="1524955at2"/>
<protein>
    <recommendedName>
        <fullName evidence="2">Curli production assembly/transport component CsgE</fullName>
    </recommendedName>
</protein>
<dbReference type="InterPro" id="IPR053722">
    <property type="entry name" value="Curli_assembly_CsgC/AgfC"/>
</dbReference>
<dbReference type="EMBL" id="CP037954">
    <property type="protein sequence ID" value="QBO59246.1"/>
    <property type="molecule type" value="Genomic_DNA"/>
</dbReference>
<evidence type="ECO:0000256" key="2">
    <source>
        <dbReference type="ARBA" id="ARBA00014024"/>
    </source>
</evidence>
<organism evidence="5 6">
    <name type="scientific">Chryseobacterium salivictor</name>
    <dbReference type="NCBI Taxonomy" id="2547600"/>
    <lineage>
        <taxon>Bacteria</taxon>
        <taxon>Pseudomonadati</taxon>
        <taxon>Bacteroidota</taxon>
        <taxon>Flavobacteriia</taxon>
        <taxon>Flavobacteriales</taxon>
        <taxon>Weeksellaceae</taxon>
        <taxon>Chryseobacterium group</taxon>
        <taxon>Chryseobacterium</taxon>
    </lineage>
</organism>
<proteinExistence type="predicted"/>
<dbReference type="AlphaFoldDB" id="A0A4P6ZHH2"/>
<gene>
    <name evidence="5" type="ORF">NBC122_02442</name>
</gene>
<comment type="function">
    <text evidence="1">May be involved in the biogenesis of curli organelles.</text>
</comment>
<dbReference type="Gene3D" id="2.60.40.2420">
    <property type="match status" value="1"/>
</dbReference>
<evidence type="ECO:0000256" key="1">
    <source>
        <dbReference type="ARBA" id="ARBA00003989"/>
    </source>
</evidence>
<keyword evidence="6" id="KW-1185">Reference proteome</keyword>
<evidence type="ECO:0000313" key="5">
    <source>
        <dbReference type="EMBL" id="QBO59246.1"/>
    </source>
</evidence>
<dbReference type="Pfam" id="PF10627">
    <property type="entry name" value="CsgE"/>
    <property type="match status" value="1"/>
</dbReference>
<evidence type="ECO:0000256" key="4">
    <source>
        <dbReference type="SAM" id="SignalP"/>
    </source>
</evidence>
<name>A0A4P6ZHH2_9FLAO</name>
<keyword evidence="3 4" id="KW-0732">Signal</keyword>
<dbReference type="Proteomes" id="UP000294419">
    <property type="component" value="Chromosome"/>
</dbReference>
<feature type="chain" id="PRO_5020592289" description="Curli production assembly/transport component CsgE" evidence="4">
    <location>
        <begin position="23"/>
        <end position="245"/>
    </location>
</feature>
<feature type="signal peptide" evidence="4">
    <location>
        <begin position="1"/>
        <end position="22"/>
    </location>
</feature>
<dbReference type="RefSeq" id="WP_133440600.1">
    <property type="nucleotide sequence ID" value="NZ_CP037954.1"/>
</dbReference>
<evidence type="ECO:0000256" key="3">
    <source>
        <dbReference type="ARBA" id="ARBA00022729"/>
    </source>
</evidence>
<evidence type="ECO:0000313" key="6">
    <source>
        <dbReference type="Proteomes" id="UP000294419"/>
    </source>
</evidence>